<name>A0AAD3SMG3_NEPGR</name>
<keyword evidence="3" id="KW-1185">Reference proteome</keyword>
<dbReference type="EMBL" id="BSYO01000012">
    <property type="protein sequence ID" value="GMH12926.1"/>
    <property type="molecule type" value="Genomic_DNA"/>
</dbReference>
<sequence length="533" mass="60062">MDNALITMAHEVPCSAHIESSAIEAIAGKNGVQFDEVGVPYCYIDDGGLPHCLCKGLVGALCIQSQHLEGTGCNACENQDIESDPDDSSSQSSEEWTDEVITKDPMHYALRCLLAENASQMHFKTISMDQRDFLFDFFNSCCLLRVVDPLRCFVKNSRMIHDAGSGILLLIWLAVLLAGENCEYMAMRPELTLAFSDRSALSANRTELRPRGTVLISRGRTAFCIPYGRSGRSVVKPELSFQCETVDPIKTPRHQQEVLNSKASQQDEIGDPLYQQPGLSQCLLWFYHHIQGRDKQCMIGWNNTGILISSHWELIQDPGFTKANHSKSVGQLHQSPITQQQLPTAASLPCNETLLCRRNQPKHQHHLKDIQHLGTVSKITSRSQGINRAHNQGSAMNYYKRHAQKENRSKAPALSSPKGDSFKCFHQLATNSHTIMELMHQQQLLIPDETTPAKKEIKHQCQNQNRRHQHRFAASAIQTIQLHNRINCIPAFTGRVSSNISLPQDRTKTHPQHFKQNYRRKSEIPHIRGQQGE</sequence>
<dbReference type="AlphaFoldDB" id="A0AAD3SMG3"/>
<comment type="caution">
    <text evidence="2">The sequence shown here is derived from an EMBL/GenBank/DDBJ whole genome shotgun (WGS) entry which is preliminary data.</text>
</comment>
<reference evidence="2" key="1">
    <citation type="submission" date="2023-05" db="EMBL/GenBank/DDBJ databases">
        <title>Nepenthes gracilis genome sequencing.</title>
        <authorList>
            <person name="Fukushima K."/>
        </authorList>
    </citation>
    <scope>NUCLEOTIDE SEQUENCE</scope>
    <source>
        <strain evidence="2">SING2019-196</strain>
    </source>
</reference>
<protein>
    <submittedName>
        <fullName evidence="2">Uncharacterized protein</fullName>
    </submittedName>
</protein>
<dbReference type="Proteomes" id="UP001279734">
    <property type="component" value="Unassembled WGS sequence"/>
</dbReference>
<evidence type="ECO:0000256" key="1">
    <source>
        <dbReference type="SAM" id="MobiDB-lite"/>
    </source>
</evidence>
<organism evidence="2 3">
    <name type="scientific">Nepenthes gracilis</name>
    <name type="common">Slender pitcher plant</name>
    <dbReference type="NCBI Taxonomy" id="150966"/>
    <lineage>
        <taxon>Eukaryota</taxon>
        <taxon>Viridiplantae</taxon>
        <taxon>Streptophyta</taxon>
        <taxon>Embryophyta</taxon>
        <taxon>Tracheophyta</taxon>
        <taxon>Spermatophyta</taxon>
        <taxon>Magnoliopsida</taxon>
        <taxon>eudicotyledons</taxon>
        <taxon>Gunneridae</taxon>
        <taxon>Pentapetalae</taxon>
        <taxon>Caryophyllales</taxon>
        <taxon>Nepenthaceae</taxon>
        <taxon>Nepenthes</taxon>
    </lineage>
</organism>
<feature type="region of interest" description="Disordered" evidence="1">
    <location>
        <begin position="501"/>
        <end position="533"/>
    </location>
</feature>
<accession>A0AAD3SMG3</accession>
<evidence type="ECO:0000313" key="3">
    <source>
        <dbReference type="Proteomes" id="UP001279734"/>
    </source>
</evidence>
<evidence type="ECO:0000313" key="2">
    <source>
        <dbReference type="EMBL" id="GMH12926.1"/>
    </source>
</evidence>
<proteinExistence type="predicted"/>
<feature type="compositionally biased region" description="Basic residues" evidence="1">
    <location>
        <begin position="509"/>
        <end position="519"/>
    </location>
</feature>
<gene>
    <name evidence="2" type="ORF">Nepgr_014767</name>
</gene>